<organism evidence="1 2">
    <name type="scientific">Alteromonas hispanica</name>
    <dbReference type="NCBI Taxonomy" id="315421"/>
    <lineage>
        <taxon>Bacteria</taxon>
        <taxon>Pseudomonadati</taxon>
        <taxon>Pseudomonadota</taxon>
        <taxon>Gammaproteobacteria</taxon>
        <taxon>Alteromonadales</taxon>
        <taxon>Alteromonadaceae</taxon>
        <taxon>Alteromonas/Salinimonas group</taxon>
        <taxon>Alteromonas</taxon>
    </lineage>
</organism>
<comment type="caution">
    <text evidence="1">The sequence shown here is derived from an EMBL/GenBank/DDBJ whole genome shotgun (WGS) entry which is preliminary data.</text>
</comment>
<accession>A0A6L9MZ74</accession>
<protein>
    <submittedName>
        <fullName evidence="1">YfcL family protein</fullName>
    </submittedName>
</protein>
<dbReference type="InterPro" id="IPR014987">
    <property type="entry name" value="UPF_YfcL"/>
</dbReference>
<proteinExistence type="predicted"/>
<dbReference type="Proteomes" id="UP000478837">
    <property type="component" value="Unassembled WGS sequence"/>
</dbReference>
<reference evidence="1 2" key="1">
    <citation type="submission" date="2020-01" db="EMBL/GenBank/DDBJ databases">
        <title>Genomes of bacteria type strains.</title>
        <authorList>
            <person name="Chen J."/>
            <person name="Zhu S."/>
            <person name="Yang J."/>
        </authorList>
    </citation>
    <scope>NUCLEOTIDE SEQUENCE [LARGE SCALE GENOMIC DNA]</scope>
    <source>
        <strain evidence="1 2">LMG 22958</strain>
    </source>
</reference>
<evidence type="ECO:0000313" key="1">
    <source>
        <dbReference type="EMBL" id="NDW23000.1"/>
    </source>
</evidence>
<dbReference type="EMBL" id="JAAAWP010000013">
    <property type="protein sequence ID" value="NDW23000.1"/>
    <property type="molecule type" value="Genomic_DNA"/>
</dbReference>
<dbReference type="AlphaFoldDB" id="A0A6L9MZ74"/>
<dbReference type="RefSeq" id="WP_163112661.1">
    <property type="nucleotide sequence ID" value="NZ_JAAAWP010000013.1"/>
</dbReference>
<dbReference type="Pfam" id="PF08891">
    <property type="entry name" value="YfcL"/>
    <property type="match status" value="1"/>
</dbReference>
<evidence type="ECO:0000313" key="2">
    <source>
        <dbReference type="Proteomes" id="UP000478837"/>
    </source>
</evidence>
<gene>
    <name evidence="1" type="ORF">GTW09_15880</name>
</gene>
<keyword evidence="2" id="KW-1185">Reference proteome</keyword>
<name>A0A6L9MZ74_9ALTE</name>
<sequence>MLPPAAAPQDVVEKIAKIEAALDDVVNHGDDDELFIASYLQGHFAVESRQLEMQENATMEQLNDNMTESLNRAFANNELEQADAKLVSALWARLFQHQ</sequence>